<dbReference type="Proteomes" id="UP000003553">
    <property type="component" value="Unassembled WGS sequence"/>
</dbReference>
<organism evidence="1 2">
    <name type="scientific">Schaalia dentiphila ATCC 17982</name>
    <dbReference type="NCBI Taxonomy" id="411466"/>
    <lineage>
        <taxon>Bacteria</taxon>
        <taxon>Bacillati</taxon>
        <taxon>Actinomycetota</taxon>
        <taxon>Actinomycetes</taxon>
        <taxon>Actinomycetales</taxon>
        <taxon>Actinomycetaceae</taxon>
        <taxon>Schaalia</taxon>
        <taxon>Schaalia dentiphila</taxon>
    </lineage>
</organism>
<sequence length="35" mass="3959">MRIPETKACVDKKGTSSLTLEVSRHSWIIGDTRIE</sequence>
<dbReference type="HOGENOM" id="CLU_3362772_0_0_11"/>
<reference evidence="1" key="1">
    <citation type="submission" date="2007-04" db="EMBL/GenBank/DDBJ databases">
        <authorList>
            <person name="Fulton L."/>
            <person name="Clifton S."/>
            <person name="Fulton B."/>
            <person name="Xu J."/>
            <person name="Minx P."/>
            <person name="Pepin K.H."/>
            <person name="Johnson M."/>
            <person name="Thiruvilangam P."/>
            <person name="Bhonagiri V."/>
            <person name="Nash W.E."/>
            <person name="Mardis E.R."/>
            <person name="Wilson R.K."/>
        </authorList>
    </citation>
    <scope>NUCLEOTIDE SEQUENCE [LARGE SCALE GENOMIC DNA]</scope>
    <source>
        <strain evidence="1">ATCC 17982</strain>
    </source>
</reference>
<comment type="caution">
    <text evidence="1">The sequence shown here is derived from an EMBL/GenBank/DDBJ whole genome shotgun (WGS) entry which is preliminary data.</text>
</comment>
<name>A7BEA3_9ACTO</name>
<evidence type="ECO:0000313" key="2">
    <source>
        <dbReference type="Proteomes" id="UP000003553"/>
    </source>
</evidence>
<proteinExistence type="predicted"/>
<accession>A7BEA3</accession>
<evidence type="ECO:0000313" key="1">
    <source>
        <dbReference type="EMBL" id="EDN81527.1"/>
    </source>
</evidence>
<gene>
    <name evidence="1" type="ORF">ACTODO_02005</name>
</gene>
<reference evidence="1" key="2">
    <citation type="submission" date="2015-05" db="EMBL/GenBank/DDBJ databases">
        <title>Draft genome sequence of Actinomyces odontolyticus (ATCC 17982).</title>
        <authorList>
            <person name="Sudarsanam P."/>
            <person name="Ley R."/>
            <person name="Guruge J."/>
            <person name="Turnbaugh P.J."/>
            <person name="Mahowald M."/>
            <person name="Liep D."/>
            <person name="Gordon J."/>
        </authorList>
    </citation>
    <scope>NUCLEOTIDE SEQUENCE</scope>
    <source>
        <strain evidence="1">ATCC 17982</strain>
    </source>
</reference>
<keyword evidence="2" id="KW-1185">Reference proteome</keyword>
<protein>
    <submittedName>
        <fullName evidence="1">Uncharacterized protein</fullName>
    </submittedName>
</protein>
<dbReference type="AlphaFoldDB" id="A7BEA3"/>
<dbReference type="EMBL" id="AAYI02000004">
    <property type="protein sequence ID" value="EDN81527.1"/>
    <property type="molecule type" value="Genomic_DNA"/>
</dbReference>